<comment type="caution">
    <text evidence="5">The sequence shown here is derived from an EMBL/GenBank/DDBJ whole genome shotgun (WGS) entry which is preliminary data.</text>
</comment>
<dbReference type="AlphaFoldDB" id="A0A2G6MPT7"/>
<protein>
    <submittedName>
        <fullName evidence="5">VacJ family lipoprotein</fullName>
    </submittedName>
</protein>
<feature type="signal peptide" evidence="4">
    <location>
        <begin position="1"/>
        <end position="21"/>
    </location>
</feature>
<dbReference type="GO" id="GO:0120010">
    <property type="term" value="P:intermembrane phospholipid transfer"/>
    <property type="evidence" value="ECO:0007669"/>
    <property type="project" value="TreeGrafter"/>
</dbReference>
<comment type="similarity">
    <text evidence="1">Belongs to the MlaA family.</text>
</comment>
<dbReference type="Proteomes" id="UP000231203">
    <property type="component" value="Unassembled WGS sequence"/>
</dbReference>
<evidence type="ECO:0000256" key="3">
    <source>
        <dbReference type="SAM" id="MobiDB-lite"/>
    </source>
</evidence>
<evidence type="ECO:0000256" key="4">
    <source>
        <dbReference type="SAM" id="SignalP"/>
    </source>
</evidence>
<evidence type="ECO:0000313" key="6">
    <source>
        <dbReference type="Proteomes" id="UP000231203"/>
    </source>
</evidence>
<proteinExistence type="inferred from homology"/>
<keyword evidence="5" id="KW-0449">Lipoprotein</keyword>
<dbReference type="PANTHER" id="PTHR30035:SF3">
    <property type="entry name" value="INTERMEMBRANE PHOSPHOLIPID TRANSPORT SYSTEM LIPOPROTEIN MLAA"/>
    <property type="match status" value="1"/>
</dbReference>
<dbReference type="InterPro" id="IPR007428">
    <property type="entry name" value="MlaA"/>
</dbReference>
<gene>
    <name evidence="5" type="ORF">CSA25_06690</name>
</gene>
<evidence type="ECO:0000256" key="1">
    <source>
        <dbReference type="ARBA" id="ARBA00010634"/>
    </source>
</evidence>
<dbReference type="GO" id="GO:0016020">
    <property type="term" value="C:membrane"/>
    <property type="evidence" value="ECO:0007669"/>
    <property type="project" value="InterPro"/>
</dbReference>
<keyword evidence="2 4" id="KW-0732">Signal</keyword>
<organism evidence="5 6">
    <name type="scientific">Desulfobacter postgatei</name>
    <dbReference type="NCBI Taxonomy" id="2293"/>
    <lineage>
        <taxon>Bacteria</taxon>
        <taxon>Pseudomonadati</taxon>
        <taxon>Thermodesulfobacteriota</taxon>
        <taxon>Desulfobacteria</taxon>
        <taxon>Desulfobacterales</taxon>
        <taxon>Desulfobacteraceae</taxon>
        <taxon>Desulfobacter</taxon>
    </lineage>
</organism>
<feature type="region of interest" description="Disordered" evidence="3">
    <location>
        <begin position="32"/>
        <end position="55"/>
    </location>
</feature>
<dbReference type="Pfam" id="PF04333">
    <property type="entry name" value="MlaA"/>
    <property type="match status" value="1"/>
</dbReference>
<name>A0A2G6MPT7_9BACT</name>
<dbReference type="PANTHER" id="PTHR30035">
    <property type="entry name" value="LIPOPROTEIN VACJ-RELATED"/>
    <property type="match status" value="1"/>
</dbReference>
<dbReference type="EMBL" id="PDTI01000063">
    <property type="protein sequence ID" value="PIE62103.1"/>
    <property type="molecule type" value="Genomic_DNA"/>
</dbReference>
<evidence type="ECO:0000313" key="5">
    <source>
        <dbReference type="EMBL" id="PIE62103.1"/>
    </source>
</evidence>
<evidence type="ECO:0000256" key="2">
    <source>
        <dbReference type="ARBA" id="ARBA00022729"/>
    </source>
</evidence>
<dbReference type="PRINTS" id="PR01805">
    <property type="entry name" value="VACJLIPOPROT"/>
</dbReference>
<sequence>MKSYLVLIVIILTLITGPVVAGNTADQTGQAASLSSSDRVPDQRAAGAADQADTAEDDGFEADIFEENQAGPQSHTIVADPLEGFNRAVFVFNDKLYMYGLEPIAKGYKRVVPPFARKGINNFFNNLFFPIRFVNDLLQGNGEAAAMEFSAFFINTTLGFGGLNDFAQKYVGIRPQDEDFGQTLGSYGIGNGFYLVLPVLGPSSLRDAVGRAGDWFVNPINYAQPWELSWGALGLDKVSRTSFHIGEYEAFKKASLDPYTAMRNAYIQKRNALVRNAVGAQELKTEMTKE</sequence>
<feature type="compositionally biased region" description="Low complexity" evidence="3">
    <location>
        <begin position="43"/>
        <end position="52"/>
    </location>
</feature>
<reference evidence="5 6" key="1">
    <citation type="submission" date="2017-10" db="EMBL/GenBank/DDBJ databases">
        <title>Novel microbial diversity and functional potential in the marine mammal oral microbiome.</title>
        <authorList>
            <person name="Dudek N.K."/>
            <person name="Sun C.L."/>
            <person name="Burstein D."/>
            <person name="Kantor R.S."/>
            <person name="Aliaga Goltsman D.S."/>
            <person name="Bik E.M."/>
            <person name="Thomas B.C."/>
            <person name="Banfield J.F."/>
            <person name="Relman D.A."/>
        </authorList>
    </citation>
    <scope>NUCLEOTIDE SEQUENCE [LARGE SCALE GENOMIC DNA]</scope>
    <source>
        <strain evidence="5">DOLJORAL78_47_202</strain>
    </source>
</reference>
<feature type="chain" id="PRO_5013909285" evidence="4">
    <location>
        <begin position="22"/>
        <end position="290"/>
    </location>
</feature>
<accession>A0A2G6MPT7</accession>